<feature type="transmembrane region" description="Helical" evidence="1">
    <location>
        <begin position="68"/>
        <end position="89"/>
    </location>
</feature>
<evidence type="ECO:0000313" key="3">
    <source>
        <dbReference type="Proteomes" id="UP001143486"/>
    </source>
</evidence>
<dbReference type="AlphaFoldDB" id="A0A9W6IJ29"/>
<reference evidence="2" key="2">
    <citation type="submission" date="2023-01" db="EMBL/GenBank/DDBJ databases">
        <authorList>
            <person name="Sun Q."/>
            <person name="Evtushenko L."/>
        </authorList>
    </citation>
    <scope>NUCLEOTIDE SEQUENCE</scope>
    <source>
        <strain evidence="2">VKM B-1513</strain>
    </source>
</reference>
<keyword evidence="1" id="KW-1133">Transmembrane helix</keyword>
<dbReference type="Proteomes" id="UP001143486">
    <property type="component" value="Unassembled WGS sequence"/>
</dbReference>
<reference evidence="2" key="1">
    <citation type="journal article" date="2014" name="Int. J. Syst. Evol. Microbiol.">
        <title>Complete genome sequence of Corynebacterium casei LMG S-19264T (=DSM 44701T), isolated from a smear-ripened cheese.</title>
        <authorList>
            <consortium name="US DOE Joint Genome Institute (JGI-PGF)"/>
            <person name="Walter F."/>
            <person name="Albersmeier A."/>
            <person name="Kalinowski J."/>
            <person name="Ruckert C."/>
        </authorList>
    </citation>
    <scope>NUCLEOTIDE SEQUENCE</scope>
    <source>
        <strain evidence="2">VKM B-1513</strain>
    </source>
</reference>
<name>A0A9W6IJ29_9PROT</name>
<keyword evidence="1" id="KW-0472">Membrane</keyword>
<evidence type="ECO:0000313" key="2">
    <source>
        <dbReference type="EMBL" id="GLK51153.1"/>
    </source>
</evidence>
<comment type="caution">
    <text evidence="2">The sequence shown here is derived from an EMBL/GenBank/DDBJ whole genome shotgun (WGS) entry which is preliminary data.</text>
</comment>
<evidence type="ECO:0008006" key="4">
    <source>
        <dbReference type="Google" id="ProtNLM"/>
    </source>
</evidence>
<evidence type="ECO:0000256" key="1">
    <source>
        <dbReference type="SAM" id="Phobius"/>
    </source>
</evidence>
<protein>
    <recommendedName>
        <fullName evidence="4">PH domain-containing protein</fullName>
    </recommendedName>
</protein>
<dbReference type="EMBL" id="BSFE01000002">
    <property type="protein sequence ID" value="GLK51153.1"/>
    <property type="molecule type" value="Genomic_DNA"/>
</dbReference>
<keyword evidence="3" id="KW-1185">Reference proteome</keyword>
<gene>
    <name evidence="2" type="ORF">GCM10017621_06610</name>
</gene>
<dbReference type="RefSeq" id="WP_271185547.1">
    <property type="nucleotide sequence ID" value="NZ_BSFE01000002.1"/>
</dbReference>
<keyword evidence="1" id="KW-0812">Transmembrane</keyword>
<feature type="transmembrane region" description="Helical" evidence="1">
    <location>
        <begin position="39"/>
        <end position="62"/>
    </location>
</feature>
<proteinExistence type="predicted"/>
<sequence>MNPAIEAAVRPELAAGEKLLWTGRPNIVRLAWLRGGKTALFAIPWTAFSILWTGIAWLFSAGNEDSQLFFRVAMVIGPLFFLFGIWLFVSSLIKAFAVRGTLYALTDRRAIVLTGGGRSRSFGAGDLGSLFRRGTRRGDIIFRDALPRGSGDPEEQAGHLTDFGFFGIADPRGVERLIREQVVKT</sequence>
<organism evidence="2 3">
    <name type="scientific">Maricaulis virginensis</name>
    <dbReference type="NCBI Taxonomy" id="144022"/>
    <lineage>
        <taxon>Bacteria</taxon>
        <taxon>Pseudomonadati</taxon>
        <taxon>Pseudomonadota</taxon>
        <taxon>Alphaproteobacteria</taxon>
        <taxon>Maricaulales</taxon>
        <taxon>Maricaulaceae</taxon>
        <taxon>Maricaulis</taxon>
    </lineage>
</organism>
<accession>A0A9W6IJ29</accession>